<gene>
    <name evidence="8" type="ORF">SAMN00768000_3284</name>
</gene>
<organism evidence="8 9">
    <name type="scientific">Sulfobacillus thermosulfidooxidans (strain DSM 9293 / VKM B-1269 / AT-1)</name>
    <dbReference type="NCBI Taxonomy" id="929705"/>
    <lineage>
        <taxon>Bacteria</taxon>
        <taxon>Bacillati</taxon>
        <taxon>Bacillota</taxon>
        <taxon>Clostridia</taxon>
        <taxon>Eubacteriales</taxon>
        <taxon>Clostridiales Family XVII. Incertae Sedis</taxon>
        <taxon>Sulfobacillus</taxon>
    </lineage>
</organism>
<dbReference type="Pfam" id="PF13183">
    <property type="entry name" value="Fer4_8"/>
    <property type="match status" value="1"/>
</dbReference>
<keyword evidence="6" id="KW-0249">Electron transport</keyword>
<evidence type="ECO:0000256" key="2">
    <source>
        <dbReference type="ARBA" id="ARBA00022723"/>
    </source>
</evidence>
<keyword evidence="1 6" id="KW-0004">4Fe-4S</keyword>
<dbReference type="InterPro" id="IPR004017">
    <property type="entry name" value="Cys_rich_dom"/>
</dbReference>
<feature type="domain" description="4Fe-4S ferredoxin-type" evidence="7">
    <location>
        <begin position="10"/>
        <end position="39"/>
    </location>
</feature>
<comment type="catalytic activity">
    <reaction evidence="6">
        <text>(R)-lactate + A = pyruvate + AH2</text>
        <dbReference type="Rhea" id="RHEA:15089"/>
        <dbReference type="ChEBI" id="CHEBI:13193"/>
        <dbReference type="ChEBI" id="CHEBI:15361"/>
        <dbReference type="ChEBI" id="CHEBI:16004"/>
        <dbReference type="ChEBI" id="CHEBI:17499"/>
    </reaction>
</comment>
<dbReference type="EC" id="1.1.99.14" evidence="6"/>
<keyword evidence="2 6" id="KW-0479">Metal-binding</keyword>
<name>A0A1W1WMH7_SULTA</name>
<reference evidence="9" key="1">
    <citation type="submission" date="2017-04" db="EMBL/GenBank/DDBJ databases">
        <authorList>
            <person name="Varghese N."/>
            <person name="Submissions S."/>
        </authorList>
    </citation>
    <scope>NUCLEOTIDE SEQUENCE [LARGE SCALE GENOMIC DNA]</scope>
    <source>
        <strain evidence="9">DSM 9293</strain>
    </source>
</reference>
<evidence type="ECO:0000256" key="6">
    <source>
        <dbReference type="PIRNR" id="PIRNR000139"/>
    </source>
</evidence>
<dbReference type="STRING" id="28034.BFX07_06760"/>
<dbReference type="OrthoDB" id="9804603at2"/>
<dbReference type="RefSeq" id="WP_084661725.1">
    <property type="nucleotide sequence ID" value="NZ_FWWY01000001.1"/>
</dbReference>
<evidence type="ECO:0000256" key="4">
    <source>
        <dbReference type="ARBA" id="ARBA00023004"/>
    </source>
</evidence>
<dbReference type="Proteomes" id="UP000192660">
    <property type="component" value="Unassembled WGS sequence"/>
</dbReference>
<dbReference type="PROSITE" id="PS00198">
    <property type="entry name" value="4FE4S_FER_1"/>
    <property type="match status" value="2"/>
</dbReference>
<dbReference type="EMBL" id="FWWY01000001">
    <property type="protein sequence ID" value="SMC07240.1"/>
    <property type="molecule type" value="Genomic_DNA"/>
</dbReference>
<evidence type="ECO:0000256" key="3">
    <source>
        <dbReference type="ARBA" id="ARBA00022737"/>
    </source>
</evidence>
<dbReference type="InterPro" id="IPR017896">
    <property type="entry name" value="4Fe4S_Fe-S-bd"/>
</dbReference>
<keyword evidence="5 6" id="KW-0411">Iron-sulfur</keyword>
<evidence type="ECO:0000313" key="8">
    <source>
        <dbReference type="EMBL" id="SMC07240.1"/>
    </source>
</evidence>
<comment type="function">
    <text evidence="6">Component of a complex that catalyzes the oxidation of glycolate to glyoxylate.</text>
</comment>
<evidence type="ECO:0000256" key="5">
    <source>
        <dbReference type="ARBA" id="ARBA00023014"/>
    </source>
</evidence>
<keyword evidence="9" id="KW-1185">Reference proteome</keyword>
<evidence type="ECO:0000256" key="1">
    <source>
        <dbReference type="ARBA" id="ARBA00022485"/>
    </source>
</evidence>
<dbReference type="SUPFAM" id="SSF54862">
    <property type="entry name" value="4Fe-4S ferredoxins"/>
    <property type="match status" value="1"/>
</dbReference>
<dbReference type="InterPro" id="IPR017900">
    <property type="entry name" value="4Fe4S_Fe_S_CS"/>
</dbReference>
<comment type="catalytic activity">
    <reaction evidence="6">
        <text>glycolate + A = glyoxylate + AH2</text>
        <dbReference type="Rhea" id="RHEA:21264"/>
        <dbReference type="ChEBI" id="CHEBI:13193"/>
        <dbReference type="ChEBI" id="CHEBI:17499"/>
        <dbReference type="ChEBI" id="CHEBI:29805"/>
        <dbReference type="ChEBI" id="CHEBI:36655"/>
        <dbReference type="EC" id="1.1.99.14"/>
    </reaction>
</comment>
<keyword evidence="4 6" id="KW-0408">Iron</keyword>
<keyword evidence="6" id="KW-0813">Transport</keyword>
<feature type="domain" description="4Fe-4S ferredoxin-type" evidence="7">
    <location>
        <begin position="60"/>
        <end position="90"/>
    </location>
</feature>
<protein>
    <recommendedName>
        <fullName evidence="6">Glycolate oxidase iron-sulfur subunit</fullName>
        <ecNumber evidence="6">1.1.99.14</ecNumber>
    </recommendedName>
</protein>
<dbReference type="AlphaFoldDB" id="A0A1W1WMH7"/>
<dbReference type="Gene3D" id="1.10.1060.10">
    <property type="entry name" value="Alpha-helical ferredoxin"/>
    <property type="match status" value="1"/>
</dbReference>
<dbReference type="GO" id="GO:0019154">
    <property type="term" value="F:glycolate dehydrogenase activity"/>
    <property type="evidence" value="ECO:0007669"/>
    <property type="project" value="UniProtKB-EC"/>
</dbReference>
<dbReference type="GO" id="GO:0051539">
    <property type="term" value="F:4 iron, 4 sulfur cluster binding"/>
    <property type="evidence" value="ECO:0007669"/>
    <property type="project" value="UniProtKB-UniRule"/>
</dbReference>
<dbReference type="InterPro" id="IPR009051">
    <property type="entry name" value="Helical_ferredxn"/>
</dbReference>
<dbReference type="PIRSF" id="PIRSF000139">
    <property type="entry name" value="Glc_ox_4Fe-4S"/>
    <property type="match status" value="1"/>
</dbReference>
<keyword evidence="3" id="KW-0677">Repeat</keyword>
<sequence>MTIDAQPSWMIATEDIEHCNKCGFCLPVCPTYQLTSNELQSPRGRIAMIEAAIQGEIAIGEGLDDSLSHCLDCRACETACPSGVRYHRILETGRDMLRSASHSKQRSQLSFATRQILKLVKKPQWLRGVVRVGNRFKKISLPKPLESLKPFLGYTEQQIAKVTLSSSTATFAVEFFEGCIMSAQFADANQAAKNLLARGGIQSDSPAQQGCCGALHLHSGYAEEAKAMARQNIDVFLHSEKLIVNTAGGCGAMLMQYGELLADDPKYADKARQFSARVRDWATVFNRVQHKVPLRGSGKRVTLQNSCHLVNVEHAGQDTVDLLKGVTGDLFVPYSGQDSCCGSAGTYNIEQREWAMSILEQKMIILADMQPDLIIVNNPGCHFQMRWGVQRYDWDADRVQHLAVYLERAAQRAERMLDQGECVDA</sequence>
<comment type="cofactor">
    <cofactor evidence="6">
        <name>[4Fe-4S] cluster</name>
        <dbReference type="ChEBI" id="CHEBI:49883"/>
    </cofactor>
    <text evidence="6">Binds 2 [4Fe-4S] clusters.</text>
</comment>
<dbReference type="PANTHER" id="PTHR32479">
    <property type="entry name" value="GLYCOLATE OXIDASE IRON-SULFUR SUBUNIT"/>
    <property type="match status" value="1"/>
</dbReference>
<dbReference type="GO" id="GO:0046872">
    <property type="term" value="F:metal ion binding"/>
    <property type="evidence" value="ECO:0007669"/>
    <property type="project" value="UniProtKB-UniRule"/>
</dbReference>
<dbReference type="Pfam" id="PF02754">
    <property type="entry name" value="CCG"/>
    <property type="match status" value="2"/>
</dbReference>
<evidence type="ECO:0000313" key="9">
    <source>
        <dbReference type="Proteomes" id="UP000192660"/>
    </source>
</evidence>
<dbReference type="PANTHER" id="PTHR32479:SF17">
    <property type="entry name" value="GLYCOLATE OXIDASE IRON-SULFUR SUBUNIT"/>
    <property type="match status" value="1"/>
</dbReference>
<dbReference type="PROSITE" id="PS51379">
    <property type="entry name" value="4FE4S_FER_2"/>
    <property type="match status" value="2"/>
</dbReference>
<accession>A0A1W1WMH7</accession>
<dbReference type="InterPro" id="IPR012257">
    <property type="entry name" value="Glc_ox_4Fe-4S"/>
</dbReference>
<evidence type="ECO:0000259" key="7">
    <source>
        <dbReference type="PROSITE" id="PS51379"/>
    </source>
</evidence>
<proteinExistence type="predicted"/>